<dbReference type="PANTHER" id="PTHR23022:SF134">
    <property type="entry name" value="TRANSPOSABLE ELEMENT TC1 TRANSPOSASE"/>
    <property type="match status" value="1"/>
</dbReference>
<dbReference type="InterPro" id="IPR036397">
    <property type="entry name" value="RNaseH_sf"/>
</dbReference>
<accession>A0A8J2RMT5</accession>
<organism evidence="4 5">
    <name type="scientific">Daphnia galeata</name>
    <dbReference type="NCBI Taxonomy" id="27404"/>
    <lineage>
        <taxon>Eukaryota</taxon>
        <taxon>Metazoa</taxon>
        <taxon>Ecdysozoa</taxon>
        <taxon>Arthropoda</taxon>
        <taxon>Crustacea</taxon>
        <taxon>Branchiopoda</taxon>
        <taxon>Diplostraca</taxon>
        <taxon>Cladocera</taxon>
        <taxon>Anomopoda</taxon>
        <taxon>Daphniidae</taxon>
        <taxon>Daphnia</taxon>
    </lineage>
</organism>
<evidence type="ECO:0000313" key="5">
    <source>
        <dbReference type="Proteomes" id="UP000789390"/>
    </source>
</evidence>
<dbReference type="AlphaFoldDB" id="A0A8J2RMT5"/>
<protein>
    <submittedName>
        <fullName evidence="4">Uncharacterized protein</fullName>
    </submittedName>
</protein>
<dbReference type="PANTHER" id="PTHR23022">
    <property type="entry name" value="TRANSPOSABLE ELEMENT-RELATED"/>
    <property type="match status" value="1"/>
</dbReference>
<dbReference type="InterPro" id="IPR038717">
    <property type="entry name" value="Tc1-like_DDE_dom"/>
</dbReference>
<comment type="subcellular location">
    <subcellularLocation>
        <location evidence="1">Nucleus</location>
    </subcellularLocation>
</comment>
<gene>
    <name evidence="4" type="ORF">DGAL_LOCUS8510</name>
</gene>
<dbReference type="Pfam" id="PF13358">
    <property type="entry name" value="DDE_3"/>
    <property type="match status" value="1"/>
</dbReference>
<sequence length="365" mass="43068">MADEIQTPCLTLVEKGKLIGFFEAGMSQRHIGRILNRSCQTVNLWIQRYQTEGVQGLVVRFRSGRPRLTTFEQDMDIVVASIVNPFDRAEEIRETANVNQVSVNTLRGRLRDAGIYGRRPAKKNYLTDVRKAERLRFAREHIHYTNDFWRKMIWSDEKTFSTDGYSPQWVHRLPGGRHEPSNLARSRHSTRRTINVWGCVTFHGPGVLFRINGRLNMHSYMEILTGQLVPFARATFPLPDHEDPDQRELPENQQQYRFFMHDGCPSHNAIIIREWFEGEASHRHRIKKIWWPAFSPDLNPIENFWGWMVNRMGTIEGDTEEELWDWVNQCWEEKADQRNYWEHLIDSMPERLARVIELDGGMTKY</sequence>
<feature type="domain" description="Transposase Tc1-like" evidence="2">
    <location>
        <begin position="98"/>
        <end position="142"/>
    </location>
</feature>
<dbReference type="Proteomes" id="UP000789390">
    <property type="component" value="Unassembled WGS sequence"/>
</dbReference>
<evidence type="ECO:0000259" key="2">
    <source>
        <dbReference type="Pfam" id="PF01498"/>
    </source>
</evidence>
<evidence type="ECO:0000313" key="4">
    <source>
        <dbReference type="EMBL" id="CAH0105486.1"/>
    </source>
</evidence>
<dbReference type="InterPro" id="IPR002492">
    <property type="entry name" value="Transposase_Tc1-like"/>
</dbReference>
<dbReference type="SUPFAM" id="SSF46689">
    <property type="entry name" value="Homeodomain-like"/>
    <property type="match status" value="1"/>
</dbReference>
<reference evidence="4" key="1">
    <citation type="submission" date="2021-11" db="EMBL/GenBank/DDBJ databases">
        <authorList>
            <person name="Schell T."/>
        </authorList>
    </citation>
    <scope>NUCLEOTIDE SEQUENCE</scope>
    <source>
        <strain evidence="4">M5</strain>
    </source>
</reference>
<dbReference type="GO" id="GO:0003677">
    <property type="term" value="F:DNA binding"/>
    <property type="evidence" value="ECO:0007669"/>
    <property type="project" value="InterPro"/>
</dbReference>
<dbReference type="Pfam" id="PF01498">
    <property type="entry name" value="HTH_Tnp_Tc3_2"/>
    <property type="match status" value="1"/>
</dbReference>
<dbReference type="GO" id="GO:0015074">
    <property type="term" value="P:DNA integration"/>
    <property type="evidence" value="ECO:0007669"/>
    <property type="project" value="InterPro"/>
</dbReference>
<dbReference type="OrthoDB" id="6367375at2759"/>
<dbReference type="GO" id="GO:0006313">
    <property type="term" value="P:DNA transposition"/>
    <property type="evidence" value="ECO:0007669"/>
    <property type="project" value="InterPro"/>
</dbReference>
<dbReference type="Pfam" id="PF13384">
    <property type="entry name" value="HTH_23"/>
    <property type="match status" value="1"/>
</dbReference>
<proteinExistence type="predicted"/>
<keyword evidence="5" id="KW-1185">Reference proteome</keyword>
<comment type="caution">
    <text evidence="4">The sequence shown here is derived from an EMBL/GenBank/DDBJ whole genome shotgun (WGS) entry which is preliminary data.</text>
</comment>
<dbReference type="Gene3D" id="3.30.420.10">
    <property type="entry name" value="Ribonuclease H-like superfamily/Ribonuclease H"/>
    <property type="match status" value="1"/>
</dbReference>
<evidence type="ECO:0000256" key="1">
    <source>
        <dbReference type="ARBA" id="ARBA00004123"/>
    </source>
</evidence>
<name>A0A8J2RMT5_9CRUS</name>
<dbReference type="EMBL" id="CAKKLH010000190">
    <property type="protein sequence ID" value="CAH0105486.1"/>
    <property type="molecule type" value="Genomic_DNA"/>
</dbReference>
<dbReference type="GO" id="GO:0005634">
    <property type="term" value="C:nucleus"/>
    <property type="evidence" value="ECO:0007669"/>
    <property type="project" value="UniProtKB-SubCell"/>
</dbReference>
<dbReference type="InterPro" id="IPR009057">
    <property type="entry name" value="Homeodomain-like_sf"/>
</dbReference>
<dbReference type="InterPro" id="IPR052338">
    <property type="entry name" value="Transposase_5"/>
</dbReference>
<evidence type="ECO:0000259" key="3">
    <source>
        <dbReference type="Pfam" id="PF13358"/>
    </source>
</evidence>
<feature type="domain" description="Tc1-like transposase DDE" evidence="3">
    <location>
        <begin position="152"/>
        <end position="313"/>
    </location>
</feature>